<accession>A0ABQ0CDC9</accession>
<proteinExistence type="predicted"/>
<name>A0ABQ0CDC9_9PROT</name>
<reference evidence="2 3" key="1">
    <citation type="submission" date="2024-05" db="EMBL/GenBank/DDBJ databases">
        <authorList>
            <consortium name="Candidatus Magnetaquicoccaceae bacterium FCR-1 genome sequencing consortium"/>
            <person name="Shimoshige H."/>
            <person name="Shimamura S."/>
            <person name="Taoka A."/>
            <person name="Kobayashi H."/>
            <person name="Maekawa T."/>
        </authorList>
    </citation>
    <scope>NUCLEOTIDE SEQUENCE [LARGE SCALE GENOMIC DNA]</scope>
    <source>
        <strain evidence="2 3">FCR-1</strain>
    </source>
</reference>
<reference evidence="2 3" key="2">
    <citation type="submission" date="2024-09" db="EMBL/GenBank/DDBJ databases">
        <title>Draft genome sequence of Candidatus Magnetaquicoccaceae bacterium FCR-1.</title>
        <authorList>
            <person name="Shimoshige H."/>
            <person name="Shimamura S."/>
            <person name="Taoka A."/>
            <person name="Kobayashi H."/>
            <person name="Maekawa T."/>
        </authorList>
    </citation>
    <scope>NUCLEOTIDE SEQUENCE [LARGE SCALE GENOMIC DNA]</scope>
    <source>
        <strain evidence="2 3">FCR-1</strain>
    </source>
</reference>
<keyword evidence="3" id="KW-1185">Reference proteome</keyword>
<evidence type="ECO:0000313" key="3">
    <source>
        <dbReference type="Proteomes" id="UP001628193"/>
    </source>
</evidence>
<protein>
    <submittedName>
        <fullName evidence="2">Uncharacterized protein</fullName>
    </submittedName>
</protein>
<dbReference type="EMBL" id="BAAFGK010000005">
    <property type="protein sequence ID" value="GAB0058903.1"/>
    <property type="molecule type" value="Genomic_DNA"/>
</dbReference>
<dbReference type="Proteomes" id="UP001628193">
    <property type="component" value="Unassembled WGS sequence"/>
</dbReference>
<evidence type="ECO:0000256" key="1">
    <source>
        <dbReference type="SAM" id="Phobius"/>
    </source>
</evidence>
<keyword evidence="1" id="KW-1133">Transmembrane helix</keyword>
<evidence type="ECO:0000313" key="2">
    <source>
        <dbReference type="EMBL" id="GAB0058903.1"/>
    </source>
</evidence>
<keyword evidence="1" id="KW-0472">Membrane</keyword>
<organism evidence="2 3">
    <name type="scientific">Candidatus Magnetaquiglobus chichijimensis</name>
    <dbReference type="NCBI Taxonomy" id="3141448"/>
    <lineage>
        <taxon>Bacteria</taxon>
        <taxon>Pseudomonadati</taxon>
        <taxon>Pseudomonadota</taxon>
        <taxon>Magnetococcia</taxon>
        <taxon>Magnetococcales</taxon>
        <taxon>Candidatus Magnetaquicoccaceae</taxon>
        <taxon>Candidatus Magnetaquiglobus</taxon>
    </lineage>
</organism>
<keyword evidence="1" id="KW-0812">Transmembrane</keyword>
<dbReference type="RefSeq" id="WP_420906622.1">
    <property type="nucleotide sequence ID" value="NZ_BAAFGK010000005.1"/>
</dbReference>
<feature type="transmembrane region" description="Helical" evidence="1">
    <location>
        <begin position="482"/>
        <end position="502"/>
    </location>
</feature>
<sequence length="662" mass="75148">MISERLENIFFGRLEAHQNSEDPKPAKHIQNRHVIIQADALGVRYNFYSNEDTRYGWTDAKLDQAKFSDFFVHDLGKKGSNQVIFEQAEKFWKEFDGGMLKKKAKSIVIAVDDLPFEFIEPSDSVSKETDTYQQCREVAGYRWGEDPVLLCTAFIPRRTDDASKGGQWSMAAAMHIRHICNLLPNPSMREIAVDAVLSMPLLILEHLIEQARLRQKVEAVFFLGVSQSYFLYVDPTNEIIFADRVSFCLLSLLAVIKQGLPISNEATVLDVLSRVKSALQAEDTDKTYKKAKPELLNEFKSFGRELSDILCHLQFDRRTGPLDSMQLMGYWQEFPEIKDTFYQESVLPLLEAAHKKILAGNPQATSQTLPFPQKSMPGMTTEAILELIVQRVRNYEHGTDPSNLILGASEEVNQIDDQAFRINKGTIYNRKKRSLSPNSIIIKFWKSQPDEKNKENDTSSADKESTLPQGGAYKILQEYEKVIPLSMMLLSVVICYIIFLSFNTKNSSTYLSDISQWSKLLTEMNGKEAKLTQLHGWDQYESSDRLSWSQRLNRLALSVSPAIKLNYVSTVHEKEEKTGGTLRKWVIRGFANTSDPEHMKALNLLITHLNGKNSPLALDGEEVSLKGMESGFEPHVNSRVIYFTLEARTKVSVAKSTMGQSK</sequence>
<comment type="caution">
    <text evidence="2">The sequence shown here is derived from an EMBL/GenBank/DDBJ whole genome shotgun (WGS) entry which is preliminary data.</text>
</comment>
<gene>
    <name evidence="2" type="ORF">SIID45300_03262</name>
</gene>